<dbReference type="AlphaFoldDB" id="A0A8S1H1X6"/>
<keyword evidence="3" id="KW-1185">Reference proteome</keyword>
<reference evidence="2" key="1">
    <citation type="submission" date="2020-10" db="EMBL/GenBank/DDBJ databases">
        <authorList>
            <person name="Kikuchi T."/>
        </authorList>
    </citation>
    <scope>NUCLEOTIDE SEQUENCE</scope>
    <source>
        <strain evidence="2">NKZ352</strain>
    </source>
</reference>
<evidence type="ECO:0000256" key="1">
    <source>
        <dbReference type="SAM" id="SignalP"/>
    </source>
</evidence>
<feature type="signal peptide" evidence="1">
    <location>
        <begin position="1"/>
        <end position="20"/>
    </location>
</feature>
<name>A0A8S1H1X6_9PELO</name>
<proteinExistence type="predicted"/>
<dbReference type="Proteomes" id="UP000835052">
    <property type="component" value="Unassembled WGS sequence"/>
</dbReference>
<evidence type="ECO:0000313" key="2">
    <source>
        <dbReference type="EMBL" id="CAD6189521.1"/>
    </source>
</evidence>
<evidence type="ECO:0000313" key="3">
    <source>
        <dbReference type="Proteomes" id="UP000835052"/>
    </source>
</evidence>
<feature type="chain" id="PRO_5035946777" evidence="1">
    <location>
        <begin position="21"/>
        <end position="66"/>
    </location>
</feature>
<keyword evidence="1" id="KW-0732">Signal</keyword>
<dbReference type="EMBL" id="CAJGYM010000011">
    <property type="protein sequence ID" value="CAD6189521.1"/>
    <property type="molecule type" value="Genomic_DNA"/>
</dbReference>
<protein>
    <submittedName>
        <fullName evidence="2">Uncharacterized protein</fullName>
    </submittedName>
</protein>
<comment type="caution">
    <text evidence="2">The sequence shown here is derived from an EMBL/GenBank/DDBJ whole genome shotgun (WGS) entry which is preliminary data.</text>
</comment>
<gene>
    <name evidence="2" type="ORF">CAUJ_LOCUS5440</name>
</gene>
<accession>A0A8S1H1X6</accession>
<sequence>MQVKFLLLVLLSLSTCFVAAQKEERKWCIFCADYGRECGYFGPFCQSMYVCTMTPKGKRCERSEFS</sequence>
<organism evidence="2 3">
    <name type="scientific">Caenorhabditis auriculariae</name>
    <dbReference type="NCBI Taxonomy" id="2777116"/>
    <lineage>
        <taxon>Eukaryota</taxon>
        <taxon>Metazoa</taxon>
        <taxon>Ecdysozoa</taxon>
        <taxon>Nematoda</taxon>
        <taxon>Chromadorea</taxon>
        <taxon>Rhabditida</taxon>
        <taxon>Rhabditina</taxon>
        <taxon>Rhabditomorpha</taxon>
        <taxon>Rhabditoidea</taxon>
        <taxon>Rhabditidae</taxon>
        <taxon>Peloderinae</taxon>
        <taxon>Caenorhabditis</taxon>
    </lineage>
</organism>